<reference evidence="3 4" key="1">
    <citation type="submission" date="2024-01" db="EMBL/GenBank/DDBJ databases">
        <title>The complete chloroplast genome sequence of Lithospermum erythrorhizon: insights into the phylogenetic relationship among Boraginaceae species and the maternal lineages of purple gromwells.</title>
        <authorList>
            <person name="Okada T."/>
            <person name="Watanabe K."/>
        </authorList>
    </citation>
    <scope>NUCLEOTIDE SEQUENCE [LARGE SCALE GENOMIC DNA]</scope>
</reference>
<evidence type="ECO:0000313" key="3">
    <source>
        <dbReference type="EMBL" id="GAA0172190.1"/>
    </source>
</evidence>
<proteinExistence type="predicted"/>
<dbReference type="EMBL" id="BAABME010008004">
    <property type="protein sequence ID" value="GAA0172190.1"/>
    <property type="molecule type" value="Genomic_DNA"/>
</dbReference>
<name>A0AAV3RAQ9_LITER</name>
<evidence type="ECO:0000256" key="1">
    <source>
        <dbReference type="SAM" id="MobiDB-lite"/>
    </source>
</evidence>
<feature type="compositionally biased region" description="Polar residues" evidence="1">
    <location>
        <begin position="389"/>
        <end position="405"/>
    </location>
</feature>
<organism evidence="3 4">
    <name type="scientific">Lithospermum erythrorhizon</name>
    <name type="common">Purple gromwell</name>
    <name type="synonym">Lithospermum officinale var. erythrorhizon</name>
    <dbReference type="NCBI Taxonomy" id="34254"/>
    <lineage>
        <taxon>Eukaryota</taxon>
        <taxon>Viridiplantae</taxon>
        <taxon>Streptophyta</taxon>
        <taxon>Embryophyta</taxon>
        <taxon>Tracheophyta</taxon>
        <taxon>Spermatophyta</taxon>
        <taxon>Magnoliopsida</taxon>
        <taxon>eudicotyledons</taxon>
        <taxon>Gunneridae</taxon>
        <taxon>Pentapetalae</taxon>
        <taxon>asterids</taxon>
        <taxon>lamiids</taxon>
        <taxon>Boraginales</taxon>
        <taxon>Boraginaceae</taxon>
        <taxon>Boraginoideae</taxon>
        <taxon>Lithospermeae</taxon>
        <taxon>Lithospermum</taxon>
    </lineage>
</organism>
<keyword evidence="2" id="KW-0472">Membrane</keyword>
<evidence type="ECO:0000313" key="4">
    <source>
        <dbReference type="Proteomes" id="UP001454036"/>
    </source>
</evidence>
<accession>A0AAV3RAQ9</accession>
<comment type="caution">
    <text evidence="3">The sequence shown here is derived from an EMBL/GenBank/DDBJ whole genome shotgun (WGS) entry which is preliminary data.</text>
</comment>
<protein>
    <submittedName>
        <fullName evidence="3">Uncharacterized protein</fullName>
    </submittedName>
</protein>
<keyword evidence="4" id="KW-1185">Reference proteome</keyword>
<feature type="region of interest" description="Disordered" evidence="1">
    <location>
        <begin position="167"/>
        <end position="187"/>
    </location>
</feature>
<feature type="region of interest" description="Disordered" evidence="1">
    <location>
        <begin position="357"/>
        <end position="405"/>
    </location>
</feature>
<feature type="compositionally biased region" description="Acidic residues" evidence="1">
    <location>
        <begin position="367"/>
        <end position="388"/>
    </location>
</feature>
<gene>
    <name evidence="3" type="ORF">LIER_26061</name>
</gene>
<keyword evidence="2" id="KW-0812">Transmembrane</keyword>
<sequence>MDMVKHEKASNKKKKMLVNMGKGGGGVGGVVFLGGILVTGIVASVLAVKKRMQKSTCDMLNNHKTSASLHSFEGEDKGLQFLVPNCCPGENQKLRNWKTGRVLRKNNSVTCLTSTEKICKDGAEMEFDSSKQYPTISVDQLVEDRHDMLLDSEGNDHGNVRDLEDRKLQMDEGEKPSSSLAKEDNHEISTAQNSFLDRKQSNLGRLVSDKNRVHVMKRENNIGTATQVDDRENRTLLLDGDDIEECDDDGVIKYDLKVPNSGAVLHGCAHSEHDNRIQDVFSQSKEFMDSIEIEDGSKESPDEEYILEDEENLRTLLMASQQYDDSEISCQMDINGTSDTSSAEANIAANDLIEKSSEENYTYGDGEIIDDYDDDGNPLSTEEVEDSSEGTMDSSAESNSEAIWPSETIQETIPDKCNVEKIDIGRLTSKEQMKHDEEGNFNLTIKTRNDSRTRFVDWYGLHLKSVKWRILLGTLVALWLHLCFQYNKLAV</sequence>
<dbReference type="Proteomes" id="UP001454036">
    <property type="component" value="Unassembled WGS sequence"/>
</dbReference>
<evidence type="ECO:0000256" key="2">
    <source>
        <dbReference type="SAM" id="Phobius"/>
    </source>
</evidence>
<feature type="transmembrane region" description="Helical" evidence="2">
    <location>
        <begin position="26"/>
        <end position="48"/>
    </location>
</feature>
<keyword evidence="2" id="KW-1133">Transmembrane helix</keyword>
<dbReference type="AlphaFoldDB" id="A0AAV3RAQ9"/>